<dbReference type="AlphaFoldDB" id="A0A8K0L5H2"/>
<gene>
    <name evidence="1" type="ORF">KVT40_003708</name>
</gene>
<reference evidence="1" key="1">
    <citation type="submission" date="2021-07" db="EMBL/GenBank/DDBJ databases">
        <title>Elsinoe batatas strain:CRI-CJ2 Genome sequencing and assembly.</title>
        <authorList>
            <person name="Huang L."/>
        </authorList>
    </citation>
    <scope>NUCLEOTIDE SEQUENCE</scope>
    <source>
        <strain evidence="1">CRI-CJ2</strain>
    </source>
</reference>
<proteinExistence type="predicted"/>
<sequence length="109" mass="11809">MLATAVGVPPGERSSIRIVGPVMLLGQISWVAQSRCCRLVEYGENFWLEILAEDPMRSSRRWVEAGRMPPAVADVIFAYCGRSLSSIMMASVGGRHQMLSVSAVAAALQ</sequence>
<dbReference type="Proteomes" id="UP000809789">
    <property type="component" value="Unassembled WGS sequence"/>
</dbReference>
<comment type="caution">
    <text evidence="1">The sequence shown here is derived from an EMBL/GenBank/DDBJ whole genome shotgun (WGS) entry which is preliminary data.</text>
</comment>
<organism evidence="1 2">
    <name type="scientific">Elsinoe batatas</name>
    <dbReference type="NCBI Taxonomy" id="2601811"/>
    <lineage>
        <taxon>Eukaryota</taxon>
        <taxon>Fungi</taxon>
        <taxon>Dikarya</taxon>
        <taxon>Ascomycota</taxon>
        <taxon>Pezizomycotina</taxon>
        <taxon>Dothideomycetes</taxon>
        <taxon>Dothideomycetidae</taxon>
        <taxon>Myriangiales</taxon>
        <taxon>Elsinoaceae</taxon>
        <taxon>Elsinoe</taxon>
    </lineage>
</organism>
<name>A0A8K0L5H2_9PEZI</name>
<dbReference type="EMBL" id="JAESVG020000004">
    <property type="protein sequence ID" value="KAG8627835.1"/>
    <property type="molecule type" value="Genomic_DNA"/>
</dbReference>
<evidence type="ECO:0000313" key="2">
    <source>
        <dbReference type="Proteomes" id="UP000809789"/>
    </source>
</evidence>
<accession>A0A8K0L5H2</accession>
<dbReference type="OrthoDB" id="10465054at2759"/>
<evidence type="ECO:0000313" key="1">
    <source>
        <dbReference type="EMBL" id="KAG8627835.1"/>
    </source>
</evidence>
<keyword evidence="2" id="KW-1185">Reference proteome</keyword>
<protein>
    <submittedName>
        <fullName evidence="1">Uncharacterized protein</fullName>
    </submittedName>
</protein>